<dbReference type="Proteomes" id="UP000725649">
    <property type="component" value="Unassembled WGS sequence"/>
</dbReference>
<protein>
    <recommendedName>
        <fullName evidence="1">CpXC domain-containing protein</fullName>
    </recommendedName>
</protein>
<comment type="caution">
    <text evidence="2">The sequence shown here is derived from an EMBL/GenBank/DDBJ whole genome shotgun (WGS) entry which is preliminary data.</text>
</comment>
<reference evidence="2" key="1">
    <citation type="submission" date="2019-04" db="EMBL/GenBank/DDBJ databases">
        <title>Evolution of Biomass-Degrading Anaerobic Consortia Revealed by Metagenomics.</title>
        <authorList>
            <person name="Peng X."/>
        </authorList>
    </citation>
    <scope>NUCLEOTIDE SEQUENCE</scope>
    <source>
        <strain evidence="2">SIG66</strain>
    </source>
</reference>
<name>A0A928HEL6_9BACT</name>
<dbReference type="Pfam" id="PF14353">
    <property type="entry name" value="CpXC"/>
    <property type="match status" value="1"/>
</dbReference>
<evidence type="ECO:0000313" key="3">
    <source>
        <dbReference type="Proteomes" id="UP000725649"/>
    </source>
</evidence>
<organism evidence="2 3">
    <name type="scientific">Candidatus Avelusimicrobium gallicola</name>
    <dbReference type="NCBI Taxonomy" id="2562704"/>
    <lineage>
        <taxon>Bacteria</taxon>
        <taxon>Pseudomonadati</taxon>
        <taxon>Elusimicrobiota</taxon>
        <taxon>Elusimicrobia</taxon>
        <taxon>Elusimicrobiales</taxon>
        <taxon>Elusimicrobiaceae</taxon>
        <taxon>Candidatus Avelusimicrobium</taxon>
    </lineage>
</organism>
<proteinExistence type="predicted"/>
<gene>
    <name evidence="2" type="ORF">E7027_06090</name>
</gene>
<sequence>MKSIKNDGAARCPNNCEPFEVEYWSLISADQNPDLKEAALGGELNLVQCPECGTFFHHDGDLIYFDAPAEMLIFVFSEKDRKKEPELIKRMQEDYGIIKNTLLKQLNMDYPPLYVFGLEGLKNILQEEEKIVFESEAVAASAAEQGFRVVRLKPSYARQHHFPYYVPAATGGEANDYAIAAAKVLKGGVKSPLLANFKDRMSEEGAQSPLLL</sequence>
<evidence type="ECO:0000313" key="2">
    <source>
        <dbReference type="EMBL" id="MBE6421674.1"/>
    </source>
</evidence>
<dbReference type="AlphaFoldDB" id="A0A928HEL6"/>
<dbReference type="EMBL" id="SUVG01000007">
    <property type="protein sequence ID" value="MBE6421674.1"/>
    <property type="molecule type" value="Genomic_DNA"/>
</dbReference>
<dbReference type="InterPro" id="IPR025682">
    <property type="entry name" value="CpXC_dom"/>
</dbReference>
<feature type="domain" description="CpXC" evidence="1">
    <location>
        <begin position="11"/>
        <end position="119"/>
    </location>
</feature>
<evidence type="ECO:0000259" key="1">
    <source>
        <dbReference type="Pfam" id="PF14353"/>
    </source>
</evidence>
<accession>A0A928HEL6</accession>